<comment type="caution">
    <text evidence="12">The sequence shown here is derived from an EMBL/GenBank/DDBJ whole genome shotgun (WGS) entry which is preliminary data.</text>
</comment>
<accession>A0A178FGY2</accession>
<evidence type="ECO:0000256" key="5">
    <source>
        <dbReference type="ARBA" id="ARBA00022490"/>
    </source>
</evidence>
<feature type="compositionally biased region" description="Basic and acidic residues" evidence="9">
    <location>
        <begin position="216"/>
        <end position="228"/>
    </location>
</feature>
<keyword evidence="5" id="KW-0963">Cytoplasm</keyword>
<dbReference type="InterPro" id="IPR034082">
    <property type="entry name" value="R3H_G-patch"/>
</dbReference>
<dbReference type="GO" id="GO:0008380">
    <property type="term" value="P:RNA splicing"/>
    <property type="evidence" value="ECO:0007669"/>
    <property type="project" value="UniProtKB-KW"/>
</dbReference>
<dbReference type="SMART" id="SM00393">
    <property type="entry name" value="R3H"/>
    <property type="match status" value="1"/>
</dbReference>
<dbReference type="AlphaFoldDB" id="A0A178FGY2"/>
<feature type="domain" description="G-patch" evidence="10">
    <location>
        <begin position="601"/>
        <end position="644"/>
    </location>
</feature>
<name>A0A178FGY2_TRIVO</name>
<dbReference type="InterPro" id="IPR036867">
    <property type="entry name" value="R3H_dom_sf"/>
</dbReference>
<dbReference type="SUPFAM" id="SSF82708">
    <property type="entry name" value="R3H domain"/>
    <property type="match status" value="1"/>
</dbReference>
<evidence type="ECO:0000259" key="10">
    <source>
        <dbReference type="PROSITE" id="PS50174"/>
    </source>
</evidence>
<evidence type="ECO:0000256" key="2">
    <source>
        <dbReference type="ARBA" id="ARBA00004496"/>
    </source>
</evidence>
<keyword evidence="13" id="KW-1185">Reference proteome</keyword>
<dbReference type="Pfam" id="PF01585">
    <property type="entry name" value="G-patch"/>
    <property type="match status" value="1"/>
</dbReference>
<evidence type="ECO:0000256" key="6">
    <source>
        <dbReference type="ARBA" id="ARBA00022664"/>
    </source>
</evidence>
<feature type="compositionally biased region" description="Basic residues" evidence="9">
    <location>
        <begin position="367"/>
        <end position="380"/>
    </location>
</feature>
<feature type="compositionally biased region" description="Acidic residues" evidence="9">
    <location>
        <begin position="298"/>
        <end position="321"/>
    </location>
</feature>
<keyword evidence="6" id="KW-0507">mRNA processing</keyword>
<organism evidence="12 13">
    <name type="scientific">Trichophyton violaceum</name>
    <dbReference type="NCBI Taxonomy" id="34388"/>
    <lineage>
        <taxon>Eukaryota</taxon>
        <taxon>Fungi</taxon>
        <taxon>Dikarya</taxon>
        <taxon>Ascomycota</taxon>
        <taxon>Pezizomycotina</taxon>
        <taxon>Eurotiomycetes</taxon>
        <taxon>Eurotiomycetidae</taxon>
        <taxon>Onygenales</taxon>
        <taxon>Arthrodermataceae</taxon>
        <taxon>Trichophyton</taxon>
    </lineage>
</organism>
<dbReference type="Gene3D" id="3.30.1370.50">
    <property type="entry name" value="R3H-like domain"/>
    <property type="match status" value="1"/>
</dbReference>
<feature type="compositionally biased region" description="Polar residues" evidence="9">
    <location>
        <begin position="205"/>
        <end position="214"/>
    </location>
</feature>
<dbReference type="PANTHER" id="PTHR14195">
    <property type="entry name" value="G PATCH DOMAIN CONTAINING PROTEIN 2"/>
    <property type="match status" value="1"/>
</dbReference>
<proteinExistence type="inferred from homology"/>
<feature type="domain" description="R3H" evidence="11">
    <location>
        <begin position="473"/>
        <end position="535"/>
    </location>
</feature>
<feature type="region of interest" description="Disordered" evidence="9">
    <location>
        <begin position="56"/>
        <end position="243"/>
    </location>
</feature>
<evidence type="ECO:0000256" key="8">
    <source>
        <dbReference type="ARBA" id="ARBA00023242"/>
    </source>
</evidence>
<dbReference type="PROSITE" id="PS51061">
    <property type="entry name" value="R3H"/>
    <property type="match status" value="1"/>
</dbReference>
<dbReference type="GO" id="GO:0005737">
    <property type="term" value="C:cytoplasm"/>
    <property type="evidence" value="ECO:0007669"/>
    <property type="project" value="UniProtKB-SubCell"/>
</dbReference>
<dbReference type="OrthoDB" id="21470at2759"/>
<evidence type="ECO:0000313" key="13">
    <source>
        <dbReference type="Proteomes" id="UP000243519"/>
    </source>
</evidence>
<feature type="region of interest" description="Disordered" evidence="9">
    <location>
        <begin position="266"/>
        <end position="329"/>
    </location>
</feature>
<keyword evidence="7" id="KW-0508">mRNA splicing</keyword>
<dbReference type="InterPro" id="IPR001374">
    <property type="entry name" value="R3H_dom"/>
</dbReference>
<dbReference type="GO" id="GO:0005634">
    <property type="term" value="C:nucleus"/>
    <property type="evidence" value="ECO:0007669"/>
    <property type="project" value="UniProtKB-SubCell"/>
</dbReference>
<evidence type="ECO:0000256" key="7">
    <source>
        <dbReference type="ARBA" id="ARBA00023187"/>
    </source>
</evidence>
<dbReference type="GO" id="GO:0006397">
    <property type="term" value="P:mRNA processing"/>
    <property type="evidence" value="ECO:0007669"/>
    <property type="project" value="UniProtKB-KW"/>
</dbReference>
<reference evidence="12 13" key="1">
    <citation type="submission" date="2016-05" db="EMBL/GenBank/DDBJ databases">
        <title>Genome sequencing of Trichophyton violaceum CMCC(F)T3l isolated from hair.</title>
        <authorList>
            <person name="Zhan P."/>
            <person name="Tao Y."/>
            <person name="Liu W."/>
        </authorList>
    </citation>
    <scope>NUCLEOTIDE SEQUENCE [LARGE SCALE GENOMIC DNA]</scope>
    <source>
        <strain evidence="13">CMCC(F)T3l</strain>
    </source>
</reference>
<dbReference type="GO" id="GO:0003676">
    <property type="term" value="F:nucleic acid binding"/>
    <property type="evidence" value="ECO:0007669"/>
    <property type="project" value="UniProtKB-UniRule"/>
</dbReference>
<feature type="region of interest" description="Disordered" evidence="9">
    <location>
        <begin position="559"/>
        <end position="589"/>
    </location>
</feature>
<dbReference type="CDD" id="cd02646">
    <property type="entry name" value="R3H_G-patch"/>
    <property type="match status" value="1"/>
</dbReference>
<feature type="compositionally biased region" description="Acidic residues" evidence="9">
    <location>
        <begin position="269"/>
        <end position="281"/>
    </location>
</feature>
<evidence type="ECO:0000256" key="4">
    <source>
        <dbReference type="ARBA" id="ARBA00018964"/>
    </source>
</evidence>
<sequence>MPGRRRQRGRRGIGRAFDRDTVEEHYQFTLSQEALNTERHSFERSSRQLRYQTVQFVSGGQKEPDDPAVLRNLDNLVLDRDTKEDTKGDTNDTKDGNGDVKVKALVEIEHVEADKQENQRPEKDNQKPEKDNQKTEKENQKPESREEDLYIIDTEGDKTVKPTLPNPVINCDSPDSSGDEVVFTGRTPLWRRQVRSRVVNDPPAASSTAQQTPPKRSHDAVDRRDTGFRRFSGISRRRPSPRRVILEFGNDSADSDAVADYLANLIGDDSSDSSDGWSDDEQPGKAVTPKTPGMSGPDDVDEEEEGSSSGDEDDEDIDIDSDMQWMSDEQLAHLLDTGDIPDMDADEIDFFTTHGFARSGSAAASGRNKKNKKKDKRKNASLREPISASKLADMFEEDPYGAFDIMDYKRTSLMGKKARGKMPDFDLSDSELESNIHASWENDRRKKKAKKLEREELRAQGLLGKSGKARPRGNTPDDIRDEIRSFMMSRTQTLQLPPMAKKDRKIVHEMANALSLKSISRGKGYDRFPILTKTRGTPTFHPDEVHELEALFSRRKITRYSDKRRAGPSGGARSGRARGETRAASYMDGDVVGASAPEIGADNRGRAMLEKMGWNTGMSLGAADNKGILQPVIHIVKTSKAGLG</sequence>
<evidence type="ECO:0000256" key="1">
    <source>
        <dbReference type="ARBA" id="ARBA00004123"/>
    </source>
</evidence>
<comment type="subcellular location">
    <subcellularLocation>
        <location evidence="2">Cytoplasm</location>
    </subcellularLocation>
    <subcellularLocation>
        <location evidence="1">Nucleus</location>
    </subcellularLocation>
</comment>
<evidence type="ECO:0000313" key="12">
    <source>
        <dbReference type="EMBL" id="OAL71711.1"/>
    </source>
</evidence>
<evidence type="ECO:0000256" key="3">
    <source>
        <dbReference type="ARBA" id="ARBA00010306"/>
    </source>
</evidence>
<dbReference type="Pfam" id="PF01424">
    <property type="entry name" value="R3H"/>
    <property type="match status" value="1"/>
</dbReference>
<feature type="compositionally biased region" description="Basic and acidic residues" evidence="9">
    <location>
        <begin position="77"/>
        <end position="148"/>
    </location>
</feature>
<dbReference type="EMBL" id="LHPN01000005">
    <property type="protein sequence ID" value="OAL71711.1"/>
    <property type="molecule type" value="Genomic_DNA"/>
</dbReference>
<dbReference type="Proteomes" id="UP000243519">
    <property type="component" value="Unassembled WGS sequence"/>
</dbReference>
<dbReference type="PROSITE" id="PS50174">
    <property type="entry name" value="G_PATCH"/>
    <property type="match status" value="1"/>
</dbReference>
<evidence type="ECO:0000259" key="11">
    <source>
        <dbReference type="PROSITE" id="PS51061"/>
    </source>
</evidence>
<comment type="similarity">
    <text evidence="3">Belongs to the SQS1 family.</text>
</comment>
<evidence type="ECO:0000256" key="9">
    <source>
        <dbReference type="SAM" id="MobiDB-lite"/>
    </source>
</evidence>
<keyword evidence="8" id="KW-0539">Nucleus</keyword>
<protein>
    <recommendedName>
        <fullName evidence="4">Protein SQS1</fullName>
    </recommendedName>
</protein>
<gene>
    <name evidence="12" type="ORF">A7D00_3740</name>
</gene>
<feature type="region of interest" description="Disordered" evidence="9">
    <location>
        <begin position="359"/>
        <end position="385"/>
    </location>
</feature>
<dbReference type="SMART" id="SM00443">
    <property type="entry name" value="G_patch"/>
    <property type="match status" value="1"/>
</dbReference>
<dbReference type="InterPro" id="IPR051189">
    <property type="entry name" value="Splicing_assoc_domain"/>
</dbReference>
<dbReference type="InterPro" id="IPR000467">
    <property type="entry name" value="G_patch_dom"/>
</dbReference>